<name>A0ABS2WL73_9BACL</name>
<comment type="caution">
    <text evidence="1">The sequence shown here is derived from an EMBL/GenBank/DDBJ whole genome shotgun (WGS) entry which is preliminary data.</text>
</comment>
<proteinExistence type="predicted"/>
<organism evidence="1 2">
    <name type="scientific">Polycladomyces zharkentensis</name>
    <dbReference type="NCBI Taxonomy" id="2807616"/>
    <lineage>
        <taxon>Bacteria</taxon>
        <taxon>Bacillati</taxon>
        <taxon>Bacillota</taxon>
        <taxon>Bacilli</taxon>
        <taxon>Bacillales</taxon>
        <taxon>Thermoactinomycetaceae</taxon>
        <taxon>Polycladomyces</taxon>
    </lineage>
</organism>
<dbReference type="EMBL" id="JAFHAP010000011">
    <property type="protein sequence ID" value="MBN2910322.1"/>
    <property type="molecule type" value="Genomic_DNA"/>
</dbReference>
<dbReference type="Proteomes" id="UP001177120">
    <property type="component" value="Unassembled WGS sequence"/>
</dbReference>
<reference evidence="1" key="1">
    <citation type="journal article" date="2024" name="Int. J. Syst. Evol. Microbiol.">
        <title>Polycladomyces zharkentensis sp. nov., a novel thermophilic cellulose- and starch-degrading member of the Bacillota from a geothermal aquifer in Kazakhstan.</title>
        <authorList>
            <person name="Mashzhan A."/>
            <person name="Kistaubayeva A."/>
            <person name="Javier-Lopez R."/>
            <person name="Bissenova U."/>
            <person name="Bissenbay A."/>
            <person name="Birkeland N.K."/>
        </authorList>
    </citation>
    <scope>NUCLEOTIDE SEQUENCE</scope>
    <source>
        <strain evidence="1">ZKZ2T</strain>
    </source>
</reference>
<dbReference type="SUPFAM" id="SSF160631">
    <property type="entry name" value="SMI1/KNR4-like"/>
    <property type="match status" value="1"/>
</dbReference>
<evidence type="ECO:0000313" key="1">
    <source>
        <dbReference type="EMBL" id="MBN2910322.1"/>
    </source>
</evidence>
<gene>
    <name evidence="1" type="ORF">JQC72_12525</name>
</gene>
<keyword evidence="2" id="KW-1185">Reference proteome</keyword>
<dbReference type="InterPro" id="IPR037883">
    <property type="entry name" value="Knr4/Smi1-like_sf"/>
</dbReference>
<evidence type="ECO:0000313" key="2">
    <source>
        <dbReference type="Proteomes" id="UP001177120"/>
    </source>
</evidence>
<dbReference type="Gene3D" id="3.40.1580.10">
    <property type="entry name" value="SMI1/KNR4-like"/>
    <property type="match status" value="1"/>
</dbReference>
<protein>
    <submittedName>
        <fullName evidence="1">SMI1/KNR4 family protein</fullName>
    </submittedName>
</protein>
<dbReference type="RefSeq" id="WP_205496151.1">
    <property type="nucleotide sequence ID" value="NZ_JAFHAP010000011.1"/>
</dbReference>
<accession>A0ABS2WL73</accession>
<sequence>MKIGVLKNMLEKRGVLQKLSPLTGQEIEGIRRNFPGIPEDYLSFLAECGYGELGVFLYSGPIKANEMYDYEELKEEDPIEYEKWEQTWLIGDYGMGDAFGYCIQNGKYHLVDVDHVSLEIQERSTDFCTFLTSFVSSDNADAK</sequence>